<comment type="caution">
    <text evidence="1">The sequence shown here is derived from an EMBL/GenBank/DDBJ whole genome shotgun (WGS) entry which is preliminary data.</text>
</comment>
<name>A0A8X7UW18_BRACI</name>
<reference evidence="1 2" key="1">
    <citation type="submission" date="2020-02" db="EMBL/GenBank/DDBJ databases">
        <authorList>
            <person name="Ma Q."/>
            <person name="Huang Y."/>
            <person name="Song X."/>
            <person name="Pei D."/>
        </authorList>
    </citation>
    <scope>NUCLEOTIDE SEQUENCE [LARGE SCALE GENOMIC DNA]</scope>
    <source>
        <strain evidence="1">Sxm20200214</strain>
        <tissue evidence="1">Leaf</tissue>
    </source>
</reference>
<organism evidence="1 2">
    <name type="scientific">Brassica carinata</name>
    <name type="common">Ethiopian mustard</name>
    <name type="synonym">Abyssinian cabbage</name>
    <dbReference type="NCBI Taxonomy" id="52824"/>
    <lineage>
        <taxon>Eukaryota</taxon>
        <taxon>Viridiplantae</taxon>
        <taxon>Streptophyta</taxon>
        <taxon>Embryophyta</taxon>
        <taxon>Tracheophyta</taxon>
        <taxon>Spermatophyta</taxon>
        <taxon>Magnoliopsida</taxon>
        <taxon>eudicotyledons</taxon>
        <taxon>Gunneridae</taxon>
        <taxon>Pentapetalae</taxon>
        <taxon>rosids</taxon>
        <taxon>malvids</taxon>
        <taxon>Brassicales</taxon>
        <taxon>Brassicaceae</taxon>
        <taxon>Brassiceae</taxon>
        <taxon>Brassica</taxon>
    </lineage>
</organism>
<dbReference type="Proteomes" id="UP000886595">
    <property type="component" value="Unassembled WGS sequence"/>
</dbReference>
<evidence type="ECO:0000313" key="2">
    <source>
        <dbReference type="Proteomes" id="UP000886595"/>
    </source>
</evidence>
<keyword evidence="2" id="KW-1185">Reference proteome</keyword>
<proteinExistence type="predicted"/>
<protein>
    <submittedName>
        <fullName evidence="1">Uncharacterized protein</fullName>
    </submittedName>
</protein>
<dbReference type="AlphaFoldDB" id="A0A8X7UW18"/>
<evidence type="ECO:0000313" key="1">
    <source>
        <dbReference type="EMBL" id="KAG2290661.1"/>
    </source>
</evidence>
<dbReference type="EMBL" id="JAAMPC010000010">
    <property type="protein sequence ID" value="KAG2290661.1"/>
    <property type="molecule type" value="Genomic_DNA"/>
</dbReference>
<sequence length="156" mass="16713">MGLDRFHSLGDGVLNWQLHGSLVGVDLRWPESGSGSIKETLPSWFISVHGEEDELGGMVPMLRGYRVGLLCNLAVHCGRSGLVISCLKASAKGYVAAFGVRGECFGREDIARLRLGHMASLRNWLCEPDGAMHAGLGARGGCGSDKEAKQKSEAME</sequence>
<gene>
    <name evidence="1" type="ORF">Bca52824_050265</name>
</gene>
<accession>A0A8X7UW18</accession>